<feature type="domain" description="tRNA(Ile)-lysidine/2-thiocytidine synthase N-terminal" evidence="14">
    <location>
        <begin position="130"/>
        <end position="291"/>
    </location>
</feature>
<dbReference type="PANTHER" id="PTHR43686">
    <property type="entry name" value="SULFURTRANSFERASE-RELATED"/>
    <property type="match status" value="1"/>
</dbReference>
<dbReference type="GO" id="GO:0005524">
    <property type="term" value="F:ATP binding"/>
    <property type="evidence" value="ECO:0007669"/>
    <property type="project" value="UniProtKB-UniRule"/>
</dbReference>
<sequence>MVGCVVGLIVSLRATSCDFGIAPVSAGGRAKHPNLFDRWMYGAFPVRRQTFSNPLGSFKPSRRCEDNLNWVNCVNDIADSTDTDVPTLLRNAPSSVEFKKLRKRLLRQSREAIGDYGMMPGDASPESRPKWLVCLSGGKDSYTLLSVLIELKWRGLLPVELIACNLDQAQPGFPTDILPKFFEDNGIEHIIVREDTYSIVTDKIPEHRTYCSLCSRLRRGILYRIAREQGCEAIVLGHHREDILETFFMNLFHGGRLASMPPKLINDEGDLLVLRPLAYCAESDIARFASGMQFPIIPCNLCGSQDGLQREEVKRMLQGWEKASPGRLGVMARALGHTRPSHLMDRSLYDFAKLRPSESAAEDPGGEAEEPCGASLAMTAKLFAAE</sequence>
<evidence type="ECO:0000256" key="1">
    <source>
        <dbReference type="ARBA" id="ARBA00022485"/>
    </source>
</evidence>
<dbReference type="InterPro" id="IPR014729">
    <property type="entry name" value="Rossmann-like_a/b/a_fold"/>
</dbReference>
<evidence type="ECO:0000259" key="14">
    <source>
        <dbReference type="Pfam" id="PF01171"/>
    </source>
</evidence>
<keyword evidence="9 13" id="KW-0460">Magnesium</keyword>
<protein>
    <recommendedName>
        <fullName evidence="13">tRNA-cytidine(32) 2-sulfurtransferase</fullName>
        <ecNumber evidence="13">2.8.1.-</ecNumber>
    </recommendedName>
    <alternativeName>
        <fullName evidence="13">Two-thiocytidine biosynthesis protein A</fullName>
    </alternativeName>
    <alternativeName>
        <fullName evidence="13">tRNA 2-thiocytidine biosynthesis protein TtcA</fullName>
    </alternativeName>
</protein>
<dbReference type="AlphaFoldDB" id="A0A0M7AI61"/>
<dbReference type="Gene3D" id="3.40.50.620">
    <property type="entry name" value="HUPs"/>
    <property type="match status" value="1"/>
</dbReference>
<accession>A0A0M7AI61</accession>
<keyword evidence="6 13" id="KW-0479">Metal-binding</keyword>
<organism evidence="15 16">
    <name type="scientific">Roseibium album</name>
    <dbReference type="NCBI Taxonomy" id="311410"/>
    <lineage>
        <taxon>Bacteria</taxon>
        <taxon>Pseudomonadati</taxon>
        <taxon>Pseudomonadota</taxon>
        <taxon>Alphaproteobacteria</taxon>
        <taxon>Hyphomicrobiales</taxon>
        <taxon>Stappiaceae</taxon>
        <taxon>Roseibium</taxon>
    </lineage>
</organism>
<gene>
    <name evidence="13 15" type="primary">ttcA</name>
    <name evidence="15" type="ORF">LA5096_00484</name>
</gene>
<evidence type="ECO:0000256" key="2">
    <source>
        <dbReference type="ARBA" id="ARBA00022490"/>
    </source>
</evidence>
<keyword evidence="3 13" id="KW-0820">tRNA-binding</keyword>
<dbReference type="STRING" id="311410.LA5095_03115"/>
<keyword evidence="8 13" id="KW-0067">ATP-binding</keyword>
<keyword evidence="2 13" id="KW-0963">Cytoplasm</keyword>
<dbReference type="InterPro" id="IPR011063">
    <property type="entry name" value="TilS/TtcA_N"/>
</dbReference>
<name>A0A0M7AI61_9HYPH</name>
<evidence type="ECO:0000256" key="9">
    <source>
        <dbReference type="ARBA" id="ARBA00022842"/>
    </source>
</evidence>
<dbReference type="GO" id="GO:0034227">
    <property type="term" value="P:tRNA thio-modification"/>
    <property type="evidence" value="ECO:0007669"/>
    <property type="project" value="UniProtKB-UniRule"/>
</dbReference>
<keyword evidence="12 13" id="KW-0411">Iron-sulfur</keyword>
<keyword evidence="4 13" id="KW-0808">Transferase</keyword>
<dbReference type="GO" id="GO:0000287">
    <property type="term" value="F:magnesium ion binding"/>
    <property type="evidence" value="ECO:0007669"/>
    <property type="project" value="UniProtKB-UniRule"/>
</dbReference>
<dbReference type="PANTHER" id="PTHR43686:SF1">
    <property type="entry name" value="AMINOTRAN_5 DOMAIN-CONTAINING PROTEIN"/>
    <property type="match status" value="1"/>
</dbReference>
<evidence type="ECO:0000256" key="12">
    <source>
        <dbReference type="ARBA" id="ARBA00023014"/>
    </source>
</evidence>
<comment type="function">
    <text evidence="13">Catalyzes the ATP-dependent 2-thiolation of cytidine in position 32 of tRNA, to form 2-thiocytidine (s(2)C32). The sulfur atoms are provided by the cysteine/cysteine desulfurase (IscS) system.</text>
</comment>
<comment type="pathway">
    <text evidence="13">tRNA modification.</text>
</comment>
<comment type="cofactor">
    <cofactor evidence="13">
        <name>[4Fe-4S] cluster</name>
        <dbReference type="ChEBI" id="CHEBI:49883"/>
    </cofactor>
    <text evidence="13">Binds 1 [4Fe-4S] cluster per subunit. The cluster is chelated by three Cys residues, the fourth Fe has a free coordination site that may bind a sulfur atom transferred from the persulfide of IscS.</text>
</comment>
<dbReference type="HAMAP" id="MF_01850">
    <property type="entry name" value="TtcA"/>
    <property type="match status" value="1"/>
</dbReference>
<evidence type="ECO:0000256" key="4">
    <source>
        <dbReference type="ARBA" id="ARBA00022679"/>
    </source>
</evidence>
<proteinExistence type="inferred from homology"/>
<dbReference type="CDD" id="cd24138">
    <property type="entry name" value="TtcA-like"/>
    <property type="match status" value="1"/>
</dbReference>
<dbReference type="SUPFAM" id="SSF52402">
    <property type="entry name" value="Adenine nucleotide alpha hydrolases-like"/>
    <property type="match status" value="1"/>
</dbReference>
<keyword evidence="11 13" id="KW-0408">Iron</keyword>
<evidence type="ECO:0000256" key="5">
    <source>
        <dbReference type="ARBA" id="ARBA00022694"/>
    </source>
</evidence>
<comment type="miscellaneous">
    <text evidence="13">The thiolation reaction likely consists of two steps: a first activation step by ATP to form an adenylated intermediate of the target base of tRNA, and a second nucleophilic substitution step of the sulfur (S) atom supplied by the hydrosulfide attached to the Fe-S cluster.</text>
</comment>
<comment type="subcellular location">
    <subcellularLocation>
        <location evidence="13">Cytoplasm</location>
    </subcellularLocation>
</comment>
<dbReference type="EC" id="2.8.1.-" evidence="13"/>
<evidence type="ECO:0000313" key="15">
    <source>
        <dbReference type="EMBL" id="CTQ64681.1"/>
    </source>
</evidence>
<reference evidence="16" key="1">
    <citation type="submission" date="2015-07" db="EMBL/GenBank/DDBJ databases">
        <authorList>
            <person name="Rodrigo-Torres Lidia"/>
            <person name="Arahal R.David."/>
        </authorList>
    </citation>
    <scope>NUCLEOTIDE SEQUENCE [LARGE SCALE GENOMIC DNA]</scope>
    <source>
        <strain evidence="16">CECT 5096</strain>
    </source>
</reference>
<evidence type="ECO:0000256" key="7">
    <source>
        <dbReference type="ARBA" id="ARBA00022741"/>
    </source>
</evidence>
<feature type="short sequence motif" description="PP-loop motif" evidence="13">
    <location>
        <begin position="136"/>
        <end position="141"/>
    </location>
</feature>
<keyword evidence="5 13" id="KW-0819">tRNA processing</keyword>
<keyword evidence="16" id="KW-1185">Reference proteome</keyword>
<evidence type="ECO:0000256" key="13">
    <source>
        <dbReference type="HAMAP-Rule" id="MF_01850"/>
    </source>
</evidence>
<feature type="binding site" evidence="13">
    <location>
        <position position="214"/>
    </location>
    <ligand>
        <name>[4Fe-4S] cluster</name>
        <dbReference type="ChEBI" id="CHEBI:49883"/>
    </ligand>
</feature>
<comment type="similarity">
    <text evidence="13">Belongs to the TtcA family.</text>
</comment>
<comment type="subunit">
    <text evidence="13">Homodimer.</text>
</comment>
<feature type="binding site" evidence="13">
    <location>
        <position position="211"/>
    </location>
    <ligand>
        <name>[4Fe-4S] cluster</name>
        <dbReference type="ChEBI" id="CHEBI:49883"/>
    </ligand>
</feature>
<feature type="binding site" evidence="13">
    <location>
        <position position="302"/>
    </location>
    <ligand>
        <name>[4Fe-4S] cluster</name>
        <dbReference type="ChEBI" id="CHEBI:49883"/>
    </ligand>
</feature>
<dbReference type="GO" id="GO:0051539">
    <property type="term" value="F:4 iron, 4 sulfur cluster binding"/>
    <property type="evidence" value="ECO:0007669"/>
    <property type="project" value="UniProtKB-UniRule"/>
</dbReference>
<evidence type="ECO:0000256" key="3">
    <source>
        <dbReference type="ARBA" id="ARBA00022555"/>
    </source>
</evidence>
<comment type="catalytic activity">
    <reaction evidence="13">
        <text>cytidine(32) in tRNA + S-sulfanyl-L-cysteinyl-[cysteine desulfurase] + AH2 + ATP = 2-thiocytidine(32) in tRNA + L-cysteinyl-[cysteine desulfurase] + A + AMP + diphosphate + H(+)</text>
        <dbReference type="Rhea" id="RHEA:57048"/>
        <dbReference type="Rhea" id="RHEA-COMP:10288"/>
        <dbReference type="Rhea" id="RHEA-COMP:12157"/>
        <dbReference type="Rhea" id="RHEA-COMP:12158"/>
        <dbReference type="Rhea" id="RHEA-COMP:14821"/>
        <dbReference type="ChEBI" id="CHEBI:13193"/>
        <dbReference type="ChEBI" id="CHEBI:15378"/>
        <dbReference type="ChEBI" id="CHEBI:17499"/>
        <dbReference type="ChEBI" id="CHEBI:29950"/>
        <dbReference type="ChEBI" id="CHEBI:30616"/>
        <dbReference type="ChEBI" id="CHEBI:33019"/>
        <dbReference type="ChEBI" id="CHEBI:61963"/>
        <dbReference type="ChEBI" id="CHEBI:82748"/>
        <dbReference type="ChEBI" id="CHEBI:141453"/>
        <dbReference type="ChEBI" id="CHEBI:456215"/>
    </reaction>
</comment>
<dbReference type="Proteomes" id="UP000049983">
    <property type="component" value="Unassembled WGS sequence"/>
</dbReference>
<evidence type="ECO:0000313" key="16">
    <source>
        <dbReference type="Proteomes" id="UP000049983"/>
    </source>
</evidence>
<dbReference type="GO" id="GO:0005737">
    <property type="term" value="C:cytoplasm"/>
    <property type="evidence" value="ECO:0007669"/>
    <property type="project" value="UniProtKB-SubCell"/>
</dbReference>
<dbReference type="EMBL" id="CXWC01000001">
    <property type="protein sequence ID" value="CTQ64681.1"/>
    <property type="molecule type" value="Genomic_DNA"/>
</dbReference>
<keyword evidence="7 13" id="KW-0547">Nucleotide-binding</keyword>
<dbReference type="InterPro" id="IPR012089">
    <property type="entry name" value="tRNA_Cyd_32_2_STrfase"/>
</dbReference>
<comment type="cofactor">
    <cofactor evidence="13">
        <name>Mg(2+)</name>
        <dbReference type="ChEBI" id="CHEBI:18420"/>
    </cofactor>
</comment>
<dbReference type="NCBIfam" id="NF007972">
    <property type="entry name" value="PRK10696.1"/>
    <property type="match status" value="1"/>
</dbReference>
<evidence type="ECO:0000256" key="8">
    <source>
        <dbReference type="ARBA" id="ARBA00022840"/>
    </source>
</evidence>
<keyword evidence="10 13" id="KW-0694">RNA-binding</keyword>
<evidence type="ECO:0000256" key="6">
    <source>
        <dbReference type="ARBA" id="ARBA00022723"/>
    </source>
</evidence>
<dbReference type="GO" id="GO:0016783">
    <property type="term" value="F:sulfurtransferase activity"/>
    <property type="evidence" value="ECO:0007669"/>
    <property type="project" value="UniProtKB-UniRule"/>
</dbReference>
<keyword evidence="1 13" id="KW-0004">4Fe-4S</keyword>
<evidence type="ECO:0000256" key="11">
    <source>
        <dbReference type="ARBA" id="ARBA00023004"/>
    </source>
</evidence>
<dbReference type="Pfam" id="PF01171">
    <property type="entry name" value="ATP_bind_3"/>
    <property type="match status" value="1"/>
</dbReference>
<dbReference type="GO" id="GO:0000049">
    <property type="term" value="F:tRNA binding"/>
    <property type="evidence" value="ECO:0007669"/>
    <property type="project" value="UniProtKB-KW"/>
</dbReference>
<evidence type="ECO:0000256" key="10">
    <source>
        <dbReference type="ARBA" id="ARBA00022884"/>
    </source>
</evidence>